<name>A0A6B8W1B6_9CORY</name>
<keyword evidence="1" id="KW-0472">Membrane</keyword>
<evidence type="ECO:0000313" key="2">
    <source>
        <dbReference type="EMBL" id="QGU04736.1"/>
    </source>
</evidence>
<keyword evidence="3" id="KW-1185">Reference proteome</keyword>
<organism evidence="2 3">
    <name type="scientific">Corynebacterium comes</name>
    <dbReference type="NCBI Taxonomy" id="2675218"/>
    <lineage>
        <taxon>Bacteria</taxon>
        <taxon>Bacillati</taxon>
        <taxon>Actinomycetota</taxon>
        <taxon>Actinomycetes</taxon>
        <taxon>Mycobacteriales</taxon>
        <taxon>Corynebacteriaceae</taxon>
        <taxon>Corynebacterium</taxon>
    </lineage>
</organism>
<evidence type="ECO:0000313" key="3">
    <source>
        <dbReference type="Proteomes" id="UP000425178"/>
    </source>
</evidence>
<dbReference type="RefSeq" id="WP_231587391.1">
    <property type="nucleotide sequence ID" value="NZ_CP046453.1"/>
</dbReference>
<accession>A0A6B8W1B6</accession>
<feature type="transmembrane region" description="Helical" evidence="1">
    <location>
        <begin position="12"/>
        <end position="32"/>
    </location>
</feature>
<dbReference type="KEGG" id="ccoe:CETAM_07375"/>
<protein>
    <submittedName>
        <fullName evidence="2">Uncharacterized protein</fullName>
    </submittedName>
</protein>
<gene>
    <name evidence="2" type="ORF">CETAM_07375</name>
</gene>
<dbReference type="EMBL" id="CP046453">
    <property type="protein sequence ID" value="QGU04736.1"/>
    <property type="molecule type" value="Genomic_DNA"/>
</dbReference>
<reference evidence="2 3" key="1">
    <citation type="journal article" date="2021" name="Int. J. Syst. Evol. Microbiol.">
        <title>Classification of three corynebacterial strains isolated from a small paddock in North Rhine-Westphalia: proposal of &lt;i&gt;Corynebacterium kalinowskii&lt;/i&gt; sp. nov., &lt;i&gt;Corynebacterium comes&lt;/i&gt; sp. nov. and &lt;i&gt;Corynebacterium occultum&lt;/i&gt; sp. nov.</title>
        <authorList>
            <person name="Schaffert L."/>
            <person name="Ruwe M."/>
            <person name="Milse J."/>
            <person name="Hanuschka K."/>
            <person name="Ortseifen V."/>
            <person name="Droste J."/>
            <person name="Brandt D."/>
            <person name="Schl L."/>
            <person name="Kutter Y."/>
            <person name="Vinke S."/>
            <person name="Vieh P."/>
            <person name="Jacob L."/>
            <person name="L N.C."/>
            <person name="Schulte-Berndt E."/>
            <person name="Hain C."/>
            <person name="Linder M."/>
            <person name="Schmidt P."/>
            <person name="Wollenschl L."/>
            <person name="Luttermann T."/>
            <person name="Thieme E."/>
            <person name="Hassa J."/>
            <person name="Haak M."/>
            <person name="Wittchen M."/>
            <person name="Mentz A."/>
            <person name="Persicke M."/>
            <person name="Busche T."/>
            <person name="R C."/>
        </authorList>
    </citation>
    <scope>NUCLEOTIDE SEQUENCE [LARGE SCALE GENOMIC DNA]</scope>
    <source>
        <strain evidence="2 3">2019</strain>
    </source>
</reference>
<proteinExistence type="predicted"/>
<keyword evidence="1" id="KW-1133">Transmembrane helix</keyword>
<keyword evidence="1" id="KW-0812">Transmembrane</keyword>
<dbReference type="Proteomes" id="UP000425178">
    <property type="component" value="Chromosome"/>
</dbReference>
<dbReference type="AlphaFoldDB" id="A0A6B8W1B6"/>
<evidence type="ECO:0000256" key="1">
    <source>
        <dbReference type="SAM" id="Phobius"/>
    </source>
</evidence>
<sequence length="60" mass="6636">MDLILQELLIEPWRIPVIITSAAGIYLGFLVSPKIFGTRVLMSLTASAAPVWAHSDRCRP</sequence>